<dbReference type="AlphaFoldDB" id="A0AAW2GFF0"/>
<evidence type="ECO:0000313" key="2">
    <source>
        <dbReference type="Proteomes" id="UP001430953"/>
    </source>
</evidence>
<sequence length="77" mass="9205">MLILNLTKVERVHGRRTAERRAWRRAVFHKYARAAWRQHGHVCRPHSPDSGFTMFHDHVNFAKACTYTVRNFLLIFN</sequence>
<protein>
    <submittedName>
        <fullName evidence="1">Uncharacterized protein</fullName>
    </submittedName>
</protein>
<evidence type="ECO:0000313" key="1">
    <source>
        <dbReference type="EMBL" id="KAL0125884.1"/>
    </source>
</evidence>
<dbReference type="Proteomes" id="UP001430953">
    <property type="component" value="Unassembled WGS sequence"/>
</dbReference>
<gene>
    <name evidence="1" type="ORF">PUN28_004742</name>
</gene>
<dbReference type="EMBL" id="JADYXP020000004">
    <property type="protein sequence ID" value="KAL0125884.1"/>
    <property type="molecule type" value="Genomic_DNA"/>
</dbReference>
<accession>A0AAW2GFF0</accession>
<reference evidence="1 2" key="1">
    <citation type="submission" date="2023-03" db="EMBL/GenBank/DDBJ databases">
        <title>High recombination rates correlate with genetic variation in Cardiocondyla obscurior ants.</title>
        <authorList>
            <person name="Errbii M."/>
        </authorList>
    </citation>
    <scope>NUCLEOTIDE SEQUENCE [LARGE SCALE GENOMIC DNA]</scope>
    <source>
        <strain evidence="1">Alpha-2009</strain>
        <tissue evidence="1">Whole body</tissue>
    </source>
</reference>
<comment type="caution">
    <text evidence="1">The sequence shown here is derived from an EMBL/GenBank/DDBJ whole genome shotgun (WGS) entry which is preliminary data.</text>
</comment>
<proteinExistence type="predicted"/>
<name>A0AAW2GFF0_9HYME</name>
<keyword evidence="2" id="KW-1185">Reference proteome</keyword>
<organism evidence="1 2">
    <name type="scientific">Cardiocondyla obscurior</name>
    <dbReference type="NCBI Taxonomy" id="286306"/>
    <lineage>
        <taxon>Eukaryota</taxon>
        <taxon>Metazoa</taxon>
        <taxon>Ecdysozoa</taxon>
        <taxon>Arthropoda</taxon>
        <taxon>Hexapoda</taxon>
        <taxon>Insecta</taxon>
        <taxon>Pterygota</taxon>
        <taxon>Neoptera</taxon>
        <taxon>Endopterygota</taxon>
        <taxon>Hymenoptera</taxon>
        <taxon>Apocrita</taxon>
        <taxon>Aculeata</taxon>
        <taxon>Formicoidea</taxon>
        <taxon>Formicidae</taxon>
        <taxon>Myrmicinae</taxon>
        <taxon>Cardiocondyla</taxon>
    </lineage>
</organism>